<keyword evidence="4" id="KW-0997">Cell inner membrane</keyword>
<keyword evidence="7 8" id="KW-0472">Membrane</keyword>
<feature type="transmembrane region" description="Helical" evidence="8">
    <location>
        <begin position="181"/>
        <end position="203"/>
    </location>
</feature>
<evidence type="ECO:0000256" key="1">
    <source>
        <dbReference type="ARBA" id="ARBA00004429"/>
    </source>
</evidence>
<comment type="subcellular location">
    <subcellularLocation>
        <location evidence="1">Cell inner membrane</location>
        <topology evidence="1">Multi-pass membrane protein</topology>
    </subcellularLocation>
    <subcellularLocation>
        <location evidence="8">Cell membrane</location>
        <topology evidence="8">Multi-pass membrane protein</topology>
    </subcellularLocation>
</comment>
<protein>
    <submittedName>
        <fullName evidence="10">ABC transporter permease</fullName>
    </submittedName>
</protein>
<evidence type="ECO:0000256" key="5">
    <source>
        <dbReference type="ARBA" id="ARBA00022692"/>
    </source>
</evidence>
<feature type="transmembrane region" description="Helical" evidence="8">
    <location>
        <begin position="29"/>
        <end position="53"/>
    </location>
</feature>
<feature type="transmembrane region" description="Helical" evidence="8">
    <location>
        <begin position="105"/>
        <end position="127"/>
    </location>
</feature>
<dbReference type="Pfam" id="PF00528">
    <property type="entry name" value="BPD_transp_1"/>
    <property type="match status" value="1"/>
</dbReference>
<dbReference type="CDD" id="cd06261">
    <property type="entry name" value="TM_PBP2"/>
    <property type="match status" value="1"/>
</dbReference>
<keyword evidence="11" id="KW-1185">Reference proteome</keyword>
<evidence type="ECO:0000259" key="9">
    <source>
        <dbReference type="PROSITE" id="PS50928"/>
    </source>
</evidence>
<dbReference type="PROSITE" id="PS50928">
    <property type="entry name" value="ABC_TM1"/>
    <property type="match status" value="1"/>
</dbReference>
<dbReference type="PANTHER" id="PTHR43357">
    <property type="entry name" value="INNER MEMBRANE ABC TRANSPORTER PERMEASE PROTEIN YDCV"/>
    <property type="match status" value="1"/>
</dbReference>
<feature type="transmembrane region" description="Helical" evidence="8">
    <location>
        <begin position="139"/>
        <end position="160"/>
    </location>
</feature>
<keyword evidence="6 8" id="KW-1133">Transmembrane helix</keyword>
<dbReference type="InterPro" id="IPR035906">
    <property type="entry name" value="MetI-like_sf"/>
</dbReference>
<dbReference type="Proteomes" id="UP001596512">
    <property type="component" value="Unassembled WGS sequence"/>
</dbReference>
<keyword evidence="2 8" id="KW-0813">Transport</keyword>
<dbReference type="SUPFAM" id="SSF161098">
    <property type="entry name" value="MetI-like"/>
    <property type="match status" value="1"/>
</dbReference>
<organism evidence="10 11">
    <name type="scientific">Actinokineospora soli</name>
    <dbReference type="NCBI Taxonomy" id="1048753"/>
    <lineage>
        <taxon>Bacteria</taxon>
        <taxon>Bacillati</taxon>
        <taxon>Actinomycetota</taxon>
        <taxon>Actinomycetes</taxon>
        <taxon>Pseudonocardiales</taxon>
        <taxon>Pseudonocardiaceae</taxon>
        <taxon>Actinokineospora</taxon>
    </lineage>
</organism>
<reference evidence="11" key="1">
    <citation type="journal article" date="2019" name="Int. J. Syst. Evol. Microbiol.">
        <title>The Global Catalogue of Microorganisms (GCM) 10K type strain sequencing project: providing services to taxonomists for standard genome sequencing and annotation.</title>
        <authorList>
            <consortium name="The Broad Institute Genomics Platform"/>
            <consortium name="The Broad Institute Genome Sequencing Center for Infectious Disease"/>
            <person name="Wu L."/>
            <person name="Ma J."/>
        </authorList>
    </citation>
    <scope>NUCLEOTIDE SEQUENCE [LARGE SCALE GENOMIC DNA]</scope>
    <source>
        <strain evidence="11">JCM 17695</strain>
    </source>
</reference>
<proteinExistence type="inferred from homology"/>
<evidence type="ECO:0000313" key="11">
    <source>
        <dbReference type="Proteomes" id="UP001596512"/>
    </source>
</evidence>
<comment type="caution">
    <text evidence="10">The sequence shown here is derived from an EMBL/GenBank/DDBJ whole genome shotgun (WGS) entry which is preliminary data.</text>
</comment>
<feature type="transmembrane region" description="Helical" evidence="8">
    <location>
        <begin position="73"/>
        <end position="93"/>
    </location>
</feature>
<name>A0ABW2TVG4_9PSEU</name>
<accession>A0ABW2TVG4</accession>
<dbReference type="InterPro" id="IPR000515">
    <property type="entry name" value="MetI-like"/>
</dbReference>
<evidence type="ECO:0000256" key="8">
    <source>
        <dbReference type="RuleBase" id="RU363032"/>
    </source>
</evidence>
<sequence>MSAARGAAAGTRGRRLGAPVPLGAARGPALLGSTALALLSLGVPVASLTWWLAVGRSSADGDLLATTAATVGVAALGALLTTAMALPVGVLTARHAGPLARGVELASFAGHALPGITVGLALVFFGIRFAPGLYQTTPMLAFAYAVLFLPLAVGAVRTAVAHAPPVLEDVSRSLGRGRTATRLLVTVPLAAPGVLAGAALVFLTCAKELPATLMLRPTGVDTLATQLWTKTEVGAYAAAAPYAAVLLVVAAIPAVVLDRFLRGGDDR</sequence>
<evidence type="ECO:0000256" key="3">
    <source>
        <dbReference type="ARBA" id="ARBA00022475"/>
    </source>
</evidence>
<dbReference type="Gene3D" id="1.10.3720.10">
    <property type="entry name" value="MetI-like"/>
    <property type="match status" value="1"/>
</dbReference>
<keyword evidence="5 8" id="KW-0812">Transmembrane</keyword>
<keyword evidence="3" id="KW-1003">Cell membrane</keyword>
<comment type="similarity">
    <text evidence="8">Belongs to the binding-protein-dependent transport system permease family.</text>
</comment>
<gene>
    <name evidence="10" type="ORF">ACFQV2_31125</name>
</gene>
<evidence type="ECO:0000256" key="6">
    <source>
        <dbReference type="ARBA" id="ARBA00022989"/>
    </source>
</evidence>
<evidence type="ECO:0000256" key="7">
    <source>
        <dbReference type="ARBA" id="ARBA00023136"/>
    </source>
</evidence>
<dbReference type="PANTHER" id="PTHR43357:SF3">
    <property type="entry name" value="FE(3+)-TRANSPORT SYSTEM PERMEASE PROTEIN FBPB 2"/>
    <property type="match status" value="1"/>
</dbReference>
<evidence type="ECO:0000256" key="2">
    <source>
        <dbReference type="ARBA" id="ARBA00022448"/>
    </source>
</evidence>
<feature type="domain" description="ABC transmembrane type-1" evidence="9">
    <location>
        <begin position="67"/>
        <end position="257"/>
    </location>
</feature>
<dbReference type="EMBL" id="JBHTEY010000004">
    <property type="protein sequence ID" value="MFC7617213.1"/>
    <property type="molecule type" value="Genomic_DNA"/>
</dbReference>
<feature type="transmembrane region" description="Helical" evidence="8">
    <location>
        <begin position="233"/>
        <end position="257"/>
    </location>
</feature>
<evidence type="ECO:0000313" key="10">
    <source>
        <dbReference type="EMBL" id="MFC7617213.1"/>
    </source>
</evidence>
<evidence type="ECO:0000256" key="4">
    <source>
        <dbReference type="ARBA" id="ARBA00022519"/>
    </source>
</evidence>